<evidence type="ECO:0000256" key="6">
    <source>
        <dbReference type="ARBA" id="ARBA00022989"/>
    </source>
</evidence>
<keyword evidence="6 8" id="KW-1133">Transmembrane helix</keyword>
<dbReference type="InterPro" id="IPR036259">
    <property type="entry name" value="MFS_trans_sf"/>
</dbReference>
<dbReference type="Proteomes" id="UP000196320">
    <property type="component" value="Unassembled WGS sequence"/>
</dbReference>
<dbReference type="GO" id="GO:0005886">
    <property type="term" value="C:plasma membrane"/>
    <property type="evidence" value="ECO:0007669"/>
    <property type="project" value="UniProtKB-SubCell"/>
</dbReference>
<keyword evidence="11" id="KW-1185">Reference proteome</keyword>
<dbReference type="PANTHER" id="PTHR23501">
    <property type="entry name" value="MAJOR FACILITATOR SUPERFAMILY"/>
    <property type="match status" value="1"/>
</dbReference>
<evidence type="ECO:0000256" key="4">
    <source>
        <dbReference type="ARBA" id="ARBA00022475"/>
    </source>
</evidence>
<evidence type="ECO:0000256" key="2">
    <source>
        <dbReference type="ARBA" id="ARBA00007520"/>
    </source>
</evidence>
<evidence type="ECO:0000259" key="9">
    <source>
        <dbReference type="PROSITE" id="PS50850"/>
    </source>
</evidence>
<evidence type="ECO:0000256" key="1">
    <source>
        <dbReference type="ARBA" id="ARBA00004651"/>
    </source>
</evidence>
<feature type="transmembrane region" description="Helical" evidence="8">
    <location>
        <begin position="478"/>
        <end position="499"/>
    </location>
</feature>
<feature type="transmembrane region" description="Helical" evidence="8">
    <location>
        <begin position="85"/>
        <end position="103"/>
    </location>
</feature>
<evidence type="ECO:0000313" key="11">
    <source>
        <dbReference type="Proteomes" id="UP000196320"/>
    </source>
</evidence>
<keyword evidence="7 8" id="KW-0472">Membrane</keyword>
<dbReference type="Gene3D" id="1.20.1250.20">
    <property type="entry name" value="MFS general substrate transporter like domains"/>
    <property type="match status" value="1"/>
</dbReference>
<comment type="subcellular location">
    <subcellularLocation>
        <location evidence="1">Cell membrane</location>
        <topology evidence="1">Multi-pass membrane protein</topology>
    </subcellularLocation>
</comment>
<dbReference type="InterPro" id="IPR011701">
    <property type="entry name" value="MFS"/>
</dbReference>
<evidence type="ECO:0000256" key="7">
    <source>
        <dbReference type="ARBA" id="ARBA00023136"/>
    </source>
</evidence>
<proteinExistence type="inferred from homology"/>
<keyword evidence="5 8" id="KW-0812">Transmembrane</keyword>
<feature type="transmembrane region" description="Helical" evidence="8">
    <location>
        <begin position="341"/>
        <end position="360"/>
    </location>
</feature>
<dbReference type="RefSeq" id="WP_087131439.1">
    <property type="nucleotide sequence ID" value="NZ_FUKO01000020.1"/>
</dbReference>
<gene>
    <name evidence="10" type="ORF">FM104_08840</name>
</gene>
<dbReference type="PROSITE" id="PS50850">
    <property type="entry name" value="MFS"/>
    <property type="match status" value="1"/>
</dbReference>
<keyword evidence="3" id="KW-0813">Transport</keyword>
<organism evidence="10 11">
    <name type="scientific">Microbacterium esteraromaticum</name>
    <dbReference type="NCBI Taxonomy" id="57043"/>
    <lineage>
        <taxon>Bacteria</taxon>
        <taxon>Bacillati</taxon>
        <taxon>Actinomycetota</taxon>
        <taxon>Actinomycetes</taxon>
        <taxon>Micrococcales</taxon>
        <taxon>Microbacteriaceae</taxon>
        <taxon>Microbacterium</taxon>
    </lineage>
</organism>
<feature type="transmembrane region" description="Helical" evidence="8">
    <location>
        <begin position="174"/>
        <end position="194"/>
    </location>
</feature>
<feature type="transmembrane region" description="Helical" evidence="8">
    <location>
        <begin position="366"/>
        <end position="391"/>
    </location>
</feature>
<feature type="transmembrane region" description="Helical" evidence="8">
    <location>
        <begin position="20"/>
        <end position="43"/>
    </location>
</feature>
<dbReference type="PRINTS" id="PR01036">
    <property type="entry name" value="TCRTETB"/>
</dbReference>
<feature type="domain" description="Major facilitator superfamily (MFS) profile" evidence="9">
    <location>
        <begin position="20"/>
        <end position="504"/>
    </location>
</feature>
<dbReference type="PANTHER" id="PTHR23501:SF197">
    <property type="entry name" value="COMD"/>
    <property type="match status" value="1"/>
</dbReference>
<protein>
    <submittedName>
        <fullName evidence="10">Putative transporter</fullName>
    </submittedName>
</protein>
<dbReference type="AlphaFoldDB" id="A0A1R4JSU6"/>
<sequence length="522" mass="54715">MTDTITKDPQALPRKEVMQVMTGLLVALFTALLSTTIVSTALPTIMADLDGSQRAYTWVITASLLMMTVSTPIWGKLSDLFDKKLMVQLTIVLFIIGSLIAGFTNSIPMMLGARVIQGISMGGLMALVQSIMGTIISPRERGRYAGYMGGVMGIATVSGPLLGGVITDTLGWRWTYFICIPLALVALVVIQLKLRLPANPPRKISIDYVGAVLIALTAALPMLWLTFAGDMYDWVSWESAAFVGGFIVVAALAVFVELRVPEPIVPIRLLRNNTAALMIVASLAVGVAMFGPAVFLTQYFQLGKGFSATDAGLVILPMVIFQTLSSTVGGIIVTRTGRWKPIMIVGGILMIAGLAGLGMVDHSTGYVWVAVSMALTGAGVGTFIQNIVLAVQNTVDVADIGSASATIAFFRSLGGAVGVAALGAILTSQVATEIKERLAKLGGPGGSSAEFDGGSSLDLSALPTPIQEVIHNAYADGFGIIFLISAVVSVIAVVAVLFARETALRTTVSMQPQPATDSAAKD</sequence>
<keyword evidence="4" id="KW-1003">Cell membrane</keyword>
<dbReference type="CDD" id="cd17502">
    <property type="entry name" value="MFS_Azr1_MDR_like"/>
    <property type="match status" value="1"/>
</dbReference>
<comment type="similarity">
    <text evidence="2">Belongs to the major facilitator superfamily. TCR/Tet family.</text>
</comment>
<evidence type="ECO:0000313" key="10">
    <source>
        <dbReference type="EMBL" id="SJN35341.1"/>
    </source>
</evidence>
<feature type="transmembrane region" description="Helical" evidence="8">
    <location>
        <begin position="403"/>
        <end position="426"/>
    </location>
</feature>
<dbReference type="OrthoDB" id="7375466at2"/>
<evidence type="ECO:0000256" key="3">
    <source>
        <dbReference type="ARBA" id="ARBA00022448"/>
    </source>
</evidence>
<name>A0A1R4JSU6_9MICO</name>
<feature type="transmembrane region" description="Helical" evidence="8">
    <location>
        <begin position="277"/>
        <end position="300"/>
    </location>
</feature>
<feature type="transmembrane region" description="Helical" evidence="8">
    <location>
        <begin position="144"/>
        <end position="162"/>
    </location>
</feature>
<evidence type="ECO:0000256" key="8">
    <source>
        <dbReference type="SAM" id="Phobius"/>
    </source>
</evidence>
<dbReference type="GO" id="GO:0022857">
    <property type="term" value="F:transmembrane transporter activity"/>
    <property type="evidence" value="ECO:0007669"/>
    <property type="project" value="InterPro"/>
</dbReference>
<feature type="transmembrane region" description="Helical" evidence="8">
    <location>
        <begin position="55"/>
        <end position="73"/>
    </location>
</feature>
<dbReference type="EMBL" id="FUKO01000020">
    <property type="protein sequence ID" value="SJN35341.1"/>
    <property type="molecule type" value="Genomic_DNA"/>
</dbReference>
<dbReference type="Pfam" id="PF07690">
    <property type="entry name" value="MFS_1"/>
    <property type="match status" value="1"/>
</dbReference>
<reference evidence="10 11" key="1">
    <citation type="submission" date="2017-02" db="EMBL/GenBank/DDBJ databases">
        <authorList>
            <person name="Peterson S.W."/>
        </authorList>
    </citation>
    <scope>NUCLEOTIDE SEQUENCE [LARGE SCALE GENOMIC DNA]</scope>
    <source>
        <strain evidence="10 11">B Mb 05.01</strain>
    </source>
</reference>
<feature type="transmembrane region" description="Helical" evidence="8">
    <location>
        <begin position="115"/>
        <end position="137"/>
    </location>
</feature>
<feature type="transmembrane region" description="Helical" evidence="8">
    <location>
        <begin position="312"/>
        <end position="334"/>
    </location>
</feature>
<feature type="transmembrane region" description="Helical" evidence="8">
    <location>
        <begin position="239"/>
        <end position="256"/>
    </location>
</feature>
<dbReference type="FunFam" id="1.20.1720.10:FF:000004">
    <property type="entry name" value="EmrB/QacA family drug resistance transporter"/>
    <property type="match status" value="1"/>
</dbReference>
<evidence type="ECO:0000256" key="5">
    <source>
        <dbReference type="ARBA" id="ARBA00022692"/>
    </source>
</evidence>
<dbReference type="Gene3D" id="1.20.1720.10">
    <property type="entry name" value="Multidrug resistance protein D"/>
    <property type="match status" value="1"/>
</dbReference>
<accession>A0A1R4JSU6</accession>
<dbReference type="SUPFAM" id="SSF103473">
    <property type="entry name" value="MFS general substrate transporter"/>
    <property type="match status" value="1"/>
</dbReference>
<feature type="transmembrane region" description="Helical" evidence="8">
    <location>
        <begin position="206"/>
        <end position="227"/>
    </location>
</feature>
<dbReference type="InterPro" id="IPR020846">
    <property type="entry name" value="MFS_dom"/>
</dbReference>